<name>A0A8K0HSU4_9ROSA</name>
<proteinExistence type="predicted"/>
<keyword evidence="3" id="KW-1185">Reference proteome</keyword>
<protein>
    <recommendedName>
        <fullName evidence="4">RNase H type-1 domain-containing protein</fullName>
    </recommendedName>
</protein>
<keyword evidence="1" id="KW-1133">Transmembrane helix</keyword>
<comment type="caution">
    <text evidence="2">The sequence shown here is derived from an EMBL/GenBank/DDBJ whole genome shotgun (WGS) entry which is preliminary data.</text>
</comment>
<evidence type="ECO:0008006" key="4">
    <source>
        <dbReference type="Google" id="ProtNLM"/>
    </source>
</evidence>
<dbReference type="EMBL" id="VOIH02000001">
    <property type="protein sequence ID" value="KAF3456989.1"/>
    <property type="molecule type" value="Genomic_DNA"/>
</dbReference>
<reference evidence="2" key="1">
    <citation type="submission" date="2020-03" db="EMBL/GenBank/DDBJ databases">
        <title>A high-quality chromosome-level genome assembly of a woody plant with both climbing and erect habits, Rhamnella rubrinervis.</title>
        <authorList>
            <person name="Lu Z."/>
            <person name="Yang Y."/>
            <person name="Zhu X."/>
            <person name="Sun Y."/>
        </authorList>
    </citation>
    <scope>NUCLEOTIDE SEQUENCE</scope>
    <source>
        <strain evidence="2">BYM</strain>
        <tissue evidence="2">Leaf</tissue>
    </source>
</reference>
<evidence type="ECO:0000256" key="1">
    <source>
        <dbReference type="SAM" id="Phobius"/>
    </source>
</evidence>
<dbReference type="Proteomes" id="UP000796880">
    <property type="component" value="Unassembled WGS sequence"/>
</dbReference>
<organism evidence="2 3">
    <name type="scientific">Rhamnella rubrinervis</name>
    <dbReference type="NCBI Taxonomy" id="2594499"/>
    <lineage>
        <taxon>Eukaryota</taxon>
        <taxon>Viridiplantae</taxon>
        <taxon>Streptophyta</taxon>
        <taxon>Embryophyta</taxon>
        <taxon>Tracheophyta</taxon>
        <taxon>Spermatophyta</taxon>
        <taxon>Magnoliopsida</taxon>
        <taxon>eudicotyledons</taxon>
        <taxon>Gunneridae</taxon>
        <taxon>Pentapetalae</taxon>
        <taxon>rosids</taxon>
        <taxon>fabids</taxon>
        <taxon>Rosales</taxon>
        <taxon>Rhamnaceae</taxon>
        <taxon>rhamnoid group</taxon>
        <taxon>Rhamneae</taxon>
        <taxon>Rhamnella</taxon>
    </lineage>
</organism>
<accession>A0A8K0HSU4</accession>
<sequence>MVMQPLTFIMRDKQRRVQFIASKLIKALSSYKAKLKALEWGFGLANDYNWSKVCWSSDALVVVHSGKRKMPLTFIMRDKQRRVQFIASKLIKASSFYEAKLKALEWGFGLANDYNWSKVCWSSDALVVVHSGKRKMVDFVIIMNETVNEFIYIDKLTDKDGRLWLDIEFWNPSPSDWYKINPLTFIMRDKQRRVQFIASKLIKASSSYEAKLKALEWGFGLANDYNWSKVCWSSDALVVVNKIFIIALVVVNKILSLKDPVSGDDRHITLFCRSLLRKKDWLLSWNARSSNKAANLLAKESLKSNVCFLFLILMLLFMFCLVIFWTVFIKMLFWVDCNSLPL</sequence>
<feature type="transmembrane region" description="Helical" evidence="1">
    <location>
        <begin position="306"/>
        <end position="333"/>
    </location>
</feature>
<keyword evidence="1" id="KW-0812">Transmembrane</keyword>
<evidence type="ECO:0000313" key="3">
    <source>
        <dbReference type="Proteomes" id="UP000796880"/>
    </source>
</evidence>
<dbReference type="PANTHER" id="PTHR47074:SF73">
    <property type="entry name" value="OS04G0448401 PROTEIN"/>
    <property type="match status" value="1"/>
</dbReference>
<dbReference type="PANTHER" id="PTHR47074">
    <property type="entry name" value="BNAC02G40300D PROTEIN"/>
    <property type="match status" value="1"/>
</dbReference>
<evidence type="ECO:0000313" key="2">
    <source>
        <dbReference type="EMBL" id="KAF3456989.1"/>
    </source>
</evidence>
<dbReference type="InterPro" id="IPR052929">
    <property type="entry name" value="RNase_H-like_EbsB-rel"/>
</dbReference>
<keyword evidence="1" id="KW-0472">Membrane</keyword>
<dbReference type="AlphaFoldDB" id="A0A8K0HSU4"/>
<gene>
    <name evidence="2" type="ORF">FNV43_RR01646</name>
</gene>